<feature type="compositionally biased region" description="Low complexity" evidence="1">
    <location>
        <begin position="106"/>
        <end position="125"/>
    </location>
</feature>
<dbReference type="RefSeq" id="WP_152779178.1">
    <property type="nucleotide sequence ID" value="NZ_BAABEQ010000029.1"/>
</dbReference>
<proteinExistence type="predicted"/>
<dbReference type="EMBL" id="VJZE01000002">
    <property type="protein sequence ID" value="MPY38494.1"/>
    <property type="molecule type" value="Genomic_DNA"/>
</dbReference>
<sequence>MEVHTSELQKRIEAAHGHTLAELKQQAEAAPQDAGMLGALLTVHDDLRFAEYTVGFQLQRLRQLVDPERQGGDFDVSHMADCIQRLAQAHSARKAHTAALTALLDATRPTSATTPAAAGPTSPAAESGRSR</sequence>
<evidence type="ECO:0000313" key="3">
    <source>
        <dbReference type="Proteomes" id="UP000326979"/>
    </source>
</evidence>
<accession>A0A5N8VWQ1</accession>
<feature type="region of interest" description="Disordered" evidence="1">
    <location>
        <begin position="106"/>
        <end position="131"/>
    </location>
</feature>
<keyword evidence="3" id="KW-1185">Reference proteome</keyword>
<dbReference type="AlphaFoldDB" id="A0A5N8VWQ1"/>
<protein>
    <submittedName>
        <fullName evidence="2">Uncharacterized protein</fullName>
    </submittedName>
</protein>
<comment type="caution">
    <text evidence="2">The sequence shown here is derived from an EMBL/GenBank/DDBJ whole genome shotgun (WGS) entry which is preliminary data.</text>
</comment>
<evidence type="ECO:0000256" key="1">
    <source>
        <dbReference type="SAM" id="MobiDB-lite"/>
    </source>
</evidence>
<dbReference type="OrthoDB" id="4333954at2"/>
<gene>
    <name evidence="2" type="ORF">FNH04_00495</name>
</gene>
<name>A0A5N8VWQ1_9ACTN</name>
<organism evidence="2 3">
    <name type="scientific">Streptomyces phyllanthi</name>
    <dbReference type="NCBI Taxonomy" id="1803180"/>
    <lineage>
        <taxon>Bacteria</taxon>
        <taxon>Bacillati</taxon>
        <taxon>Actinomycetota</taxon>
        <taxon>Actinomycetes</taxon>
        <taxon>Kitasatosporales</taxon>
        <taxon>Streptomycetaceae</taxon>
        <taxon>Streptomyces</taxon>
    </lineage>
</organism>
<reference evidence="2 3" key="1">
    <citation type="submission" date="2019-07" db="EMBL/GenBank/DDBJ databases">
        <title>New species of Amycolatopsis and Streptomyces.</title>
        <authorList>
            <person name="Duangmal K."/>
            <person name="Teo W.F.A."/>
            <person name="Lipun K."/>
        </authorList>
    </citation>
    <scope>NUCLEOTIDE SEQUENCE [LARGE SCALE GENOMIC DNA]</scope>
    <source>
        <strain evidence="2 3">TISTR 2346</strain>
    </source>
</reference>
<evidence type="ECO:0000313" key="2">
    <source>
        <dbReference type="EMBL" id="MPY38494.1"/>
    </source>
</evidence>
<dbReference type="Proteomes" id="UP000326979">
    <property type="component" value="Unassembled WGS sequence"/>
</dbReference>